<comment type="similarity">
    <text evidence="1">Belongs to the peptidase S13 family.</text>
</comment>
<dbReference type="PANTHER" id="PTHR30023:SF0">
    <property type="entry name" value="PENICILLIN-SENSITIVE CARBOXYPEPTIDASE A"/>
    <property type="match status" value="1"/>
</dbReference>
<keyword evidence="4" id="KW-1185">Reference proteome</keyword>
<evidence type="ECO:0000313" key="4">
    <source>
        <dbReference type="Proteomes" id="UP000515570"/>
    </source>
</evidence>
<evidence type="ECO:0000256" key="2">
    <source>
        <dbReference type="ARBA" id="ARBA00022801"/>
    </source>
</evidence>
<dbReference type="SUPFAM" id="SSF56601">
    <property type="entry name" value="beta-lactamase/transpeptidase-like"/>
    <property type="match status" value="1"/>
</dbReference>
<proteinExistence type="inferred from homology"/>
<dbReference type="EC" id="3.4.16.4" evidence="3"/>
<dbReference type="Proteomes" id="UP000515570">
    <property type="component" value="Chromosome"/>
</dbReference>
<dbReference type="Pfam" id="PF02113">
    <property type="entry name" value="Peptidase_S13"/>
    <property type="match status" value="2"/>
</dbReference>
<dbReference type="AlphaFoldDB" id="A0A7G5FIS1"/>
<dbReference type="PRINTS" id="PR00922">
    <property type="entry name" value="DADACBPTASE3"/>
</dbReference>
<keyword evidence="2 3" id="KW-0378">Hydrolase</keyword>
<dbReference type="InterPro" id="IPR012338">
    <property type="entry name" value="Beta-lactam/transpept-like"/>
</dbReference>
<dbReference type="PANTHER" id="PTHR30023">
    <property type="entry name" value="D-ALANYL-D-ALANINE CARBOXYPEPTIDASE"/>
    <property type="match status" value="1"/>
</dbReference>
<protein>
    <submittedName>
        <fullName evidence="3">D-alanyl-D-alanine carboxypeptidase/D-alanyl-D-alanine-endopeptidase</fullName>
        <ecNumber evidence="3">3.4.16.4</ecNumber>
    </submittedName>
</protein>
<accession>A0A7G5FIS1</accession>
<dbReference type="GO" id="GO:0000270">
    <property type="term" value="P:peptidoglycan metabolic process"/>
    <property type="evidence" value="ECO:0007669"/>
    <property type="project" value="TreeGrafter"/>
</dbReference>
<keyword evidence="3" id="KW-0645">Protease</keyword>
<dbReference type="InterPro" id="IPR000667">
    <property type="entry name" value="Peptidase_S13"/>
</dbReference>
<name>A0A7G5FIS1_9CORY</name>
<dbReference type="NCBIfam" id="TIGR00666">
    <property type="entry name" value="PBP4"/>
    <property type="match status" value="1"/>
</dbReference>
<reference evidence="3 4" key="1">
    <citation type="submission" date="2020-07" db="EMBL/GenBank/DDBJ databases">
        <title>non toxigenic Corynebacterium sp. nov from a clinical source.</title>
        <authorList>
            <person name="Bernier A.-M."/>
            <person name="Bernard K."/>
        </authorList>
    </citation>
    <scope>NUCLEOTIDE SEQUENCE [LARGE SCALE GENOMIC DNA]</scope>
    <source>
        <strain evidence="4">NML 93-0612</strain>
    </source>
</reference>
<organism evidence="3 4">
    <name type="scientific">Corynebacterium hindlerae</name>
    <dbReference type="NCBI Taxonomy" id="699041"/>
    <lineage>
        <taxon>Bacteria</taxon>
        <taxon>Bacillati</taxon>
        <taxon>Actinomycetota</taxon>
        <taxon>Actinomycetes</taxon>
        <taxon>Mycobacteriales</taxon>
        <taxon>Corynebacteriaceae</taxon>
        <taxon>Corynebacterium</taxon>
    </lineage>
</organism>
<dbReference type="GO" id="GO:0009002">
    <property type="term" value="F:serine-type D-Ala-D-Ala carboxypeptidase activity"/>
    <property type="evidence" value="ECO:0007669"/>
    <property type="project" value="UniProtKB-EC"/>
</dbReference>
<dbReference type="Gene3D" id="3.40.710.10">
    <property type="entry name" value="DD-peptidase/beta-lactamase superfamily"/>
    <property type="match status" value="2"/>
</dbReference>
<gene>
    <name evidence="3" type="primary">dacB</name>
    <name evidence="3" type="ORF">HW450_09420</name>
</gene>
<evidence type="ECO:0000256" key="1">
    <source>
        <dbReference type="ARBA" id="ARBA00006096"/>
    </source>
</evidence>
<evidence type="ECO:0000313" key="3">
    <source>
        <dbReference type="EMBL" id="QMV86512.1"/>
    </source>
</evidence>
<keyword evidence="3" id="KW-0121">Carboxypeptidase</keyword>
<sequence>MSAVVVTAIAVGGVATVAVVDSDVLQPRKHDPAATLSAPTRTLVGMGNQPVDVDKLRARLQDAAQDPRLGKLGGVVTAADGQVVWQQSPTAVMKPASSTKVLTAAAALLTLDLNDRIETQVVQAEPGVVVVKAAGDVMMTDEQLDDLADQIGAADRVLIDTSLWSQDTFLRGWGEENIAQGFIAPMEPAMLYGGRNGGTSGDLPRSTTPAADLAAALATRLGATSGTGKAPQEAQVVATVRSEPLWQRLETMMENSDNVMAEAIGREVAVRRGTGNDVAAAVRATREVLAENGFDLTGLDLKDNSGLSEDNRNTPRLLSDILHRAVTDTRLRPLIDTLPVAAASGTLANRYHDLEGRGWVRAKTGTLTGVSALAGAVTGQDGQTYTFALISNDSDVLAARASLDEFVSTLRQ</sequence>
<dbReference type="EMBL" id="CP059833">
    <property type="protein sequence ID" value="QMV86512.1"/>
    <property type="molecule type" value="Genomic_DNA"/>
</dbReference>
<dbReference type="GO" id="GO:0006508">
    <property type="term" value="P:proteolysis"/>
    <property type="evidence" value="ECO:0007669"/>
    <property type="project" value="InterPro"/>
</dbReference>